<name>A0A4R3KYZ0_9SPHI</name>
<protein>
    <submittedName>
        <fullName evidence="3">Uncharacterized protein</fullName>
    </submittedName>
</protein>
<dbReference type="Proteomes" id="UP000295807">
    <property type="component" value="Unassembled WGS sequence"/>
</dbReference>
<evidence type="ECO:0000256" key="2">
    <source>
        <dbReference type="SAM" id="Phobius"/>
    </source>
</evidence>
<evidence type="ECO:0000256" key="1">
    <source>
        <dbReference type="SAM" id="MobiDB-lite"/>
    </source>
</evidence>
<proteinExistence type="predicted"/>
<organism evidence="3 4">
    <name type="scientific">Anseongella ginsenosidimutans</name>
    <dbReference type="NCBI Taxonomy" id="496056"/>
    <lineage>
        <taxon>Bacteria</taxon>
        <taxon>Pseudomonadati</taxon>
        <taxon>Bacteroidota</taxon>
        <taxon>Sphingobacteriia</taxon>
        <taxon>Sphingobacteriales</taxon>
        <taxon>Sphingobacteriaceae</taxon>
        <taxon>Anseongella</taxon>
    </lineage>
</organism>
<keyword evidence="2" id="KW-0812">Transmembrane</keyword>
<keyword evidence="2" id="KW-1133">Transmembrane helix</keyword>
<sequence length="54" mass="5961">MAKKDSLRITLYVFIGAVILMAITIYYCTSTTGADRSPEEPREETPGQIPPDTV</sequence>
<reference evidence="3 4" key="1">
    <citation type="submission" date="2019-03" db="EMBL/GenBank/DDBJ databases">
        <title>Genomic Encyclopedia of Type Strains, Phase IV (KMG-IV): sequencing the most valuable type-strain genomes for metagenomic binning, comparative biology and taxonomic classification.</title>
        <authorList>
            <person name="Goeker M."/>
        </authorList>
    </citation>
    <scope>NUCLEOTIDE SEQUENCE [LARGE SCALE GENOMIC DNA]</scope>
    <source>
        <strain evidence="3 4">DSM 21100</strain>
    </source>
</reference>
<dbReference type="EMBL" id="SMAD01000002">
    <property type="protein sequence ID" value="TCS89212.1"/>
    <property type="molecule type" value="Genomic_DNA"/>
</dbReference>
<keyword evidence="2" id="KW-0472">Membrane</keyword>
<gene>
    <name evidence="3" type="ORF">EDD80_102406</name>
</gene>
<feature type="region of interest" description="Disordered" evidence="1">
    <location>
        <begin position="32"/>
        <end position="54"/>
    </location>
</feature>
<comment type="caution">
    <text evidence="3">The sequence shown here is derived from an EMBL/GenBank/DDBJ whole genome shotgun (WGS) entry which is preliminary data.</text>
</comment>
<accession>A0A4R3KYZ0</accession>
<dbReference type="RefSeq" id="WP_158640536.1">
    <property type="nucleotide sequence ID" value="NZ_CP042432.1"/>
</dbReference>
<feature type="transmembrane region" description="Helical" evidence="2">
    <location>
        <begin position="9"/>
        <end position="27"/>
    </location>
</feature>
<keyword evidence="4" id="KW-1185">Reference proteome</keyword>
<feature type="compositionally biased region" description="Basic and acidic residues" evidence="1">
    <location>
        <begin position="36"/>
        <end position="45"/>
    </location>
</feature>
<dbReference type="AlphaFoldDB" id="A0A4R3KYZ0"/>
<evidence type="ECO:0000313" key="3">
    <source>
        <dbReference type="EMBL" id="TCS89212.1"/>
    </source>
</evidence>
<evidence type="ECO:0000313" key="4">
    <source>
        <dbReference type="Proteomes" id="UP000295807"/>
    </source>
</evidence>